<comment type="caution">
    <text evidence="4">The sequence shown here is derived from an EMBL/GenBank/DDBJ whole genome shotgun (WGS) entry which is preliminary data.</text>
</comment>
<dbReference type="Proteomes" id="UP001521116">
    <property type="component" value="Unassembled WGS sequence"/>
</dbReference>
<dbReference type="InterPro" id="IPR036291">
    <property type="entry name" value="NAD(P)-bd_dom_sf"/>
</dbReference>
<dbReference type="InterPro" id="IPR051468">
    <property type="entry name" value="Fungal_SecMetab_SDRs"/>
</dbReference>
<keyword evidence="2" id="KW-0521">NADP</keyword>
<dbReference type="PANTHER" id="PTHR43544">
    <property type="entry name" value="SHORT-CHAIN DEHYDROGENASE/REDUCTASE"/>
    <property type="match status" value="1"/>
</dbReference>
<dbReference type="CDD" id="cd05325">
    <property type="entry name" value="carb_red_sniffer_like_SDR_c"/>
    <property type="match status" value="1"/>
</dbReference>
<dbReference type="Pfam" id="PF00106">
    <property type="entry name" value="adh_short"/>
    <property type="match status" value="1"/>
</dbReference>
<comment type="similarity">
    <text evidence="1">Belongs to the short-chain dehydrogenases/reductases (SDR) family.</text>
</comment>
<keyword evidence="5" id="KW-1185">Reference proteome</keyword>
<accession>A0ABR3SCT2</accession>
<dbReference type="PRINTS" id="PR00081">
    <property type="entry name" value="GDHRDH"/>
</dbReference>
<name>A0ABR3SCT2_9PEZI</name>
<sequence>MAQNPSTYLITGASRGIGFGLVETLAKRPGTVIFAAIRDIAKRDAVEKINNNAAKGSKVVAVQIRAGNVEDHEALPAALSQSGVDHLDVVVANAGISNYYGPAATTPLDQFRDHFEVNTIGLIALFQAVWPFLGRSEAPKFIYVSTAVASMGRPFPLPSSAYGSSKAAGNFIISKIHQENPELITFAINPGWVQTDMGNLGARSAGLDAAPETLEGSVSGILNRIDEATHERDGGKFKDYKEDDVPW</sequence>
<organism evidence="4 5">
    <name type="scientific">Neofusicoccum ribis</name>
    <dbReference type="NCBI Taxonomy" id="45134"/>
    <lineage>
        <taxon>Eukaryota</taxon>
        <taxon>Fungi</taxon>
        <taxon>Dikarya</taxon>
        <taxon>Ascomycota</taxon>
        <taxon>Pezizomycotina</taxon>
        <taxon>Dothideomycetes</taxon>
        <taxon>Dothideomycetes incertae sedis</taxon>
        <taxon>Botryosphaeriales</taxon>
        <taxon>Botryosphaeriaceae</taxon>
        <taxon>Neofusicoccum</taxon>
    </lineage>
</organism>
<evidence type="ECO:0008006" key="6">
    <source>
        <dbReference type="Google" id="ProtNLM"/>
    </source>
</evidence>
<keyword evidence="3" id="KW-0560">Oxidoreductase</keyword>
<evidence type="ECO:0000256" key="2">
    <source>
        <dbReference type="ARBA" id="ARBA00022857"/>
    </source>
</evidence>
<evidence type="ECO:0000313" key="4">
    <source>
        <dbReference type="EMBL" id="KAL1617372.1"/>
    </source>
</evidence>
<proteinExistence type="inferred from homology"/>
<dbReference type="SUPFAM" id="SSF51735">
    <property type="entry name" value="NAD(P)-binding Rossmann-fold domains"/>
    <property type="match status" value="1"/>
</dbReference>
<dbReference type="PANTHER" id="PTHR43544:SF7">
    <property type="entry name" value="NADB-LER2"/>
    <property type="match status" value="1"/>
</dbReference>
<reference evidence="4 5" key="1">
    <citation type="submission" date="2024-02" db="EMBL/GenBank/DDBJ databases">
        <title>De novo assembly and annotation of 12 fungi associated with fruit tree decline syndrome in Ontario, Canada.</title>
        <authorList>
            <person name="Sulman M."/>
            <person name="Ellouze W."/>
            <person name="Ilyukhin E."/>
        </authorList>
    </citation>
    <scope>NUCLEOTIDE SEQUENCE [LARGE SCALE GENOMIC DNA]</scope>
    <source>
        <strain evidence="4 5">M1-105</strain>
    </source>
</reference>
<evidence type="ECO:0000256" key="3">
    <source>
        <dbReference type="ARBA" id="ARBA00023002"/>
    </source>
</evidence>
<evidence type="ECO:0000313" key="5">
    <source>
        <dbReference type="Proteomes" id="UP001521116"/>
    </source>
</evidence>
<dbReference type="Gene3D" id="3.40.50.720">
    <property type="entry name" value="NAD(P)-binding Rossmann-like Domain"/>
    <property type="match status" value="1"/>
</dbReference>
<protein>
    <recommendedName>
        <fullName evidence="6">Toxin biosynthesis ketoreductase</fullName>
    </recommendedName>
</protein>
<gene>
    <name evidence="4" type="ORF">SLS56_011025</name>
</gene>
<dbReference type="InterPro" id="IPR002347">
    <property type="entry name" value="SDR_fam"/>
</dbReference>
<evidence type="ECO:0000256" key="1">
    <source>
        <dbReference type="ARBA" id="ARBA00006484"/>
    </source>
</evidence>
<dbReference type="EMBL" id="JAJVDC020000235">
    <property type="protein sequence ID" value="KAL1617372.1"/>
    <property type="molecule type" value="Genomic_DNA"/>
</dbReference>